<dbReference type="PANTHER" id="PTHR34457">
    <property type="entry name" value="EMBRYO DEFECTIVE 2410"/>
    <property type="match status" value="1"/>
</dbReference>
<dbReference type="EMBL" id="NRQW01000620">
    <property type="protein sequence ID" value="PLZ83971.1"/>
    <property type="molecule type" value="Genomic_DNA"/>
</dbReference>
<dbReference type="InterPro" id="IPR053022">
    <property type="entry name" value="Chloroplast_translocon_comp"/>
</dbReference>
<gene>
    <name evidence="8" type="ORF">CEN44_25795</name>
</gene>
<evidence type="ECO:0000256" key="6">
    <source>
        <dbReference type="SAM" id="Phobius"/>
    </source>
</evidence>
<keyword evidence="4 6" id="KW-0472">Membrane</keyword>
<evidence type="ECO:0000313" key="8">
    <source>
        <dbReference type="EMBL" id="PLZ83971.1"/>
    </source>
</evidence>
<feature type="transmembrane region" description="Helical" evidence="6">
    <location>
        <begin position="20"/>
        <end position="46"/>
    </location>
</feature>
<evidence type="ECO:0000313" key="9">
    <source>
        <dbReference type="Proteomes" id="UP000235036"/>
    </source>
</evidence>
<feature type="region of interest" description="Disordered" evidence="5">
    <location>
        <begin position="174"/>
        <end position="215"/>
    </location>
</feature>
<accession>A0A2N6JVY4</accession>
<dbReference type="Proteomes" id="UP000235036">
    <property type="component" value="Unassembled WGS sequence"/>
</dbReference>
<evidence type="ECO:0000256" key="1">
    <source>
        <dbReference type="ARBA" id="ARBA00004167"/>
    </source>
</evidence>
<feature type="compositionally biased region" description="Basic and acidic residues" evidence="5">
    <location>
        <begin position="174"/>
        <end position="194"/>
    </location>
</feature>
<dbReference type="GO" id="GO:0009306">
    <property type="term" value="P:protein secretion"/>
    <property type="evidence" value="ECO:0007669"/>
    <property type="project" value="InterPro"/>
</dbReference>
<dbReference type="GO" id="GO:0005886">
    <property type="term" value="C:plasma membrane"/>
    <property type="evidence" value="ECO:0007669"/>
    <property type="project" value="InterPro"/>
</dbReference>
<comment type="subcellular location">
    <subcellularLocation>
        <location evidence="1">Membrane</location>
        <topology evidence="1">Single-pass membrane protein</topology>
    </subcellularLocation>
</comment>
<dbReference type="RefSeq" id="WP_102205767.1">
    <property type="nucleotide sequence ID" value="NZ_CAWNVR010000021.1"/>
</dbReference>
<evidence type="ECO:0000256" key="3">
    <source>
        <dbReference type="ARBA" id="ARBA00022989"/>
    </source>
</evidence>
<keyword evidence="2 6" id="KW-0812">Transmembrane</keyword>
<evidence type="ECO:0000259" key="7">
    <source>
        <dbReference type="Pfam" id="PF04357"/>
    </source>
</evidence>
<evidence type="ECO:0000256" key="5">
    <source>
        <dbReference type="SAM" id="MobiDB-lite"/>
    </source>
</evidence>
<evidence type="ECO:0000256" key="4">
    <source>
        <dbReference type="ARBA" id="ARBA00023136"/>
    </source>
</evidence>
<dbReference type="PANTHER" id="PTHR34457:SF3">
    <property type="entry name" value="PROTEIN TIC236, CHLOROPLASTIC"/>
    <property type="match status" value="1"/>
</dbReference>
<feature type="compositionally biased region" description="Low complexity" evidence="5">
    <location>
        <begin position="202"/>
        <end position="214"/>
    </location>
</feature>
<comment type="caution">
    <text evidence="8">The sequence shown here is derived from an EMBL/GenBank/DDBJ whole genome shotgun (WGS) entry which is preliminary data.</text>
</comment>
<protein>
    <recommendedName>
        <fullName evidence="7">Translocation and assembly module TamB C-terminal domain-containing protein</fullName>
    </recommendedName>
</protein>
<evidence type="ECO:0000256" key="2">
    <source>
        <dbReference type="ARBA" id="ARBA00022692"/>
    </source>
</evidence>
<keyword evidence="9" id="KW-1185">Reference proteome</keyword>
<proteinExistence type="predicted"/>
<dbReference type="InterPro" id="IPR007452">
    <property type="entry name" value="TamB_C"/>
</dbReference>
<reference evidence="8 9" key="1">
    <citation type="submission" date="2017-08" db="EMBL/GenBank/DDBJ databases">
        <title>Genomes of Fischerella (Mastigocladus) sp. strains.</title>
        <authorList>
            <person name="Miller S.R."/>
        </authorList>
    </citation>
    <scope>NUCLEOTIDE SEQUENCE [LARGE SCALE GENOMIC DNA]</scope>
    <source>
        <strain evidence="8 9">CCMEE 5323</strain>
    </source>
</reference>
<dbReference type="Pfam" id="PF04357">
    <property type="entry name" value="TamB"/>
    <property type="match status" value="2"/>
</dbReference>
<keyword evidence="3 6" id="KW-1133">Transmembrane helix</keyword>
<feature type="domain" description="Translocation and assembly module TamB C-terminal" evidence="7">
    <location>
        <begin position="1466"/>
        <end position="1857"/>
    </location>
</feature>
<feature type="domain" description="Translocation and assembly module TamB C-terminal" evidence="7">
    <location>
        <begin position="238"/>
        <end position="419"/>
    </location>
</feature>
<feature type="region of interest" description="Disordered" evidence="5">
    <location>
        <begin position="1553"/>
        <end position="1575"/>
    </location>
</feature>
<organism evidence="8 9">
    <name type="scientific">Fischerella muscicola CCMEE 5323</name>
    <dbReference type="NCBI Taxonomy" id="2019572"/>
    <lineage>
        <taxon>Bacteria</taxon>
        <taxon>Bacillati</taxon>
        <taxon>Cyanobacteriota</taxon>
        <taxon>Cyanophyceae</taxon>
        <taxon>Nostocales</taxon>
        <taxon>Hapalosiphonaceae</taxon>
        <taxon>Fischerella</taxon>
    </lineage>
</organism>
<sequence>MSKSLKQNYKSPTNNKRVWLLILGRSGIALGGILLIGLIGGAWRLWSFIQKDLTPLAEKSLTTTLNRPVKLGEVKGFSLTGVKLGTSAIPATPTDPDRVTVDAVEVGFEPLHLLLKRELKLDVTLVNPDVYVEQDQQGRWITTTIKRQGQGQPIQTDLDKIRFRNAQLVLVPRKRDIEDTGDKGDKGDKEDKGDTGNINKISASPNASSPLSSPVTFSQVNGTAQLLENHQVIRLDLTGKPNSGGDVALKGDIRPKTWATNLQIRGQELLASDVTRLVKLPLSLQAGRVNGDLQMQFQIGQTQPPILFGNVDLQAVQFQVPKVPQPFLNSQGKLHFQGTEIKLDNVIGSYGKIPLIANGIIDTEAGYKLAGRVNGVNVADVQETLKLKLPVPVTGEVQADLQFTGKTTEPILTGIVTTNKPAQIDKVDFDSASGKFEFAPKDEVIVFRDIQGKAKVGGEIKGIGKVELGTVPRLNFNLSAKNVPGDAIALLYNSQPGLKVGTVSGTAQMTGTADNVQTTVQFQAPQAQYPTTGEVVVNSDRTLNFRNVALSVAGGTVQVAGSWNNQNWQAVADATGVQVERFVNPQQLENINLNDARFNGRLLLSGSSAPFKLANIRTENAKVKVADGTVAVSQIQLGENSFSAKLVADGVRLARLLKQPAPALQPALQAAMAGTFQVSGNTNNFDLKTLRGNGSASLAVKTGTVTATNIQVADGVYQAQLQAQNAPLQQLTPIPQQLHGKVTGQFNVTGSVESFQPETIQANGQAKLNVGGGSFTAINIQVANGRYQAVVNAAGVELNRFQEELKGKLGGKAQVAGNLGSSQLADIRATGQVNFSQGLAGIERPLTALVGWDGEKLLVERATAPGLNASGYILANSNQAGIPEITELNLDVQAQNYNLQQLPLKLPQTVDLAGKADFNGKITGNLPVPNLVGKLTLRDLNVNNLAFESVLNGNIQSVQGRGLNLDVTGKRDKIALSLDGNNRPNSLTVQWQQASAIGQAQGDNLAAKVENFPLKVLNLPVPANTYLGQGEIAGSLSGDFLLHQNTLAVAGNVAIAQPQVGRIKGDRLQAQFRYEDGKTTLTDSAFIKGNSRYAFIGDFTPTATTPQIKGKLNISQGEIQDILTTLQFFELQDFQRGTATPTYGKASDLNTVAVGSAGQPILDQIRRFSEIKALIAQQQQQRRDASLVPDLADLKGTFNGEIDFDTATENGLAADFKLNGQNFVWGRESEPNRIYTVEQVIAHGSFENGVLRLLPLRIESQDKLIAFTGNVGGTEQSGQLRVKNFPVEVLSNYVKLPMGATGNINATATLAGNVNNPQAKGELQITQGTLNQKGIESATASFSYHDGRLNFGSNVMVAGFEPVTITGSVPAKLPFATAAPDSDQINLDVQVKNEGLAILNLLTDQVAFEKGEGEVNLTVRGTKQQPIVNGIAAVKYATFSAQALPGKLTNVTGKAQFDFDRIKVESLQGNFSQGNVIAQGEIPIFTNSQKQIDNPLTVSLNKLAVNLKGRYQGGVSGNLQITGSALSPAIGGNLKLANGQVLITESANNAMNAGNNDQEISYGKTNKPEKSENSTTATRFNDLKLELDKNVEIALPPILSFRATGSLNVNGSFNNPEPEGTIRLRGGDVNLFTTQFNLARGYKNRAVFRGDQNPDLDIRLFANVLDVNPSQVTTTPFSSEISDENITSFEPVNTVRVEARIDGPASQLNQNLELTSNPPRNQTEIVALLGGGFVQTLGRGDSTLGLVNLAGSALNIQRAFNQIGNAFGLSELRVFPTVASDDPENPEVTRRNFSMDLAAEAGIDVSRNISFSALKVLTSDEPPQFGVNYRINSEFRLRTSTDLSGDNQAVLEYEDRF</sequence>
<name>A0A2N6JVY4_FISMU</name>